<dbReference type="Pfam" id="PF03788">
    <property type="entry name" value="LrgA"/>
    <property type="match status" value="1"/>
</dbReference>
<keyword evidence="4 6" id="KW-1133">Transmembrane helix</keyword>
<keyword evidence="2" id="KW-1003">Cell membrane</keyword>
<feature type="transmembrane region" description="Helical" evidence="6">
    <location>
        <begin position="108"/>
        <end position="131"/>
    </location>
</feature>
<dbReference type="STRING" id="1007676.ABM34_01950"/>
<dbReference type="GO" id="GO:0005886">
    <property type="term" value="C:plasma membrane"/>
    <property type="evidence" value="ECO:0007669"/>
    <property type="project" value="UniProtKB-SubCell"/>
</dbReference>
<protein>
    <recommendedName>
        <fullName evidence="9">Murein hydrolase transporter LrgA</fullName>
    </recommendedName>
</protein>
<dbReference type="EMBL" id="CP012034">
    <property type="protein sequence ID" value="AKP66433.1"/>
    <property type="molecule type" value="Genomic_DNA"/>
</dbReference>
<dbReference type="PATRIC" id="fig|1007676.4.peg.407"/>
<proteinExistence type="predicted"/>
<evidence type="ECO:0000256" key="6">
    <source>
        <dbReference type="SAM" id="Phobius"/>
    </source>
</evidence>
<name>A0A0H4QIG1_9LACO</name>
<evidence type="ECO:0008006" key="9">
    <source>
        <dbReference type="Google" id="ProtNLM"/>
    </source>
</evidence>
<feature type="transmembrane region" description="Helical" evidence="6">
    <location>
        <begin position="21"/>
        <end position="42"/>
    </location>
</feature>
<evidence type="ECO:0000313" key="8">
    <source>
        <dbReference type="Proteomes" id="UP000036106"/>
    </source>
</evidence>
<feature type="transmembrane region" description="Helical" evidence="6">
    <location>
        <begin position="48"/>
        <end position="66"/>
    </location>
</feature>
<organism evidence="7 8">
    <name type="scientific">Companilactobacillus ginsenosidimutans</name>
    <dbReference type="NCBI Taxonomy" id="1007676"/>
    <lineage>
        <taxon>Bacteria</taxon>
        <taxon>Bacillati</taxon>
        <taxon>Bacillota</taxon>
        <taxon>Bacilli</taxon>
        <taxon>Lactobacillales</taxon>
        <taxon>Lactobacillaceae</taxon>
        <taxon>Companilactobacillus</taxon>
    </lineage>
</organism>
<dbReference type="PANTHER" id="PTHR33931">
    <property type="entry name" value="HOLIN-LIKE PROTEIN CIDA-RELATED"/>
    <property type="match status" value="1"/>
</dbReference>
<dbReference type="KEGG" id="lgn:ABM34_01950"/>
<evidence type="ECO:0000256" key="2">
    <source>
        <dbReference type="ARBA" id="ARBA00022475"/>
    </source>
</evidence>
<dbReference type="OrthoDB" id="3176438at2"/>
<gene>
    <name evidence="7" type="ORF">ABM34_01950</name>
</gene>
<comment type="subcellular location">
    <subcellularLocation>
        <location evidence="1">Cell membrane</location>
        <topology evidence="1">Multi-pass membrane protein</topology>
    </subcellularLocation>
</comment>
<reference evidence="8" key="1">
    <citation type="submission" date="2015-07" db="EMBL/GenBank/DDBJ databases">
        <title>Lactobacillus ginsenosidimutans/EMML 3141/ whole genome sequencing.</title>
        <authorList>
            <person name="Kim M.K."/>
            <person name="Im W.-T."/>
            <person name="Srinivasan S."/>
            <person name="Lee J.-J."/>
        </authorList>
    </citation>
    <scope>NUCLEOTIDE SEQUENCE [LARGE SCALE GENOMIC DNA]</scope>
    <source>
        <strain evidence="8">EMML 3041</strain>
    </source>
</reference>
<evidence type="ECO:0000313" key="7">
    <source>
        <dbReference type="EMBL" id="AKP66433.1"/>
    </source>
</evidence>
<dbReference type="AlphaFoldDB" id="A0A0H4QIG1"/>
<keyword evidence="5 6" id="KW-0472">Membrane</keyword>
<keyword evidence="3 6" id="KW-0812">Transmembrane</keyword>
<dbReference type="RefSeq" id="WP_048702790.1">
    <property type="nucleotide sequence ID" value="NZ_CP012034.1"/>
</dbReference>
<keyword evidence="8" id="KW-1185">Reference proteome</keyword>
<feature type="transmembrane region" description="Helical" evidence="6">
    <location>
        <begin position="78"/>
        <end position="96"/>
    </location>
</feature>
<dbReference type="PANTHER" id="PTHR33931:SF4">
    <property type="entry name" value="ANTIHOLIN-LIKE PROTEIN LRGA"/>
    <property type="match status" value="1"/>
</dbReference>
<dbReference type="InterPro" id="IPR005538">
    <property type="entry name" value="LrgA/CidA"/>
</dbReference>
<evidence type="ECO:0000256" key="4">
    <source>
        <dbReference type="ARBA" id="ARBA00022989"/>
    </source>
</evidence>
<evidence type="ECO:0000256" key="5">
    <source>
        <dbReference type="ARBA" id="ARBA00023136"/>
    </source>
</evidence>
<evidence type="ECO:0000256" key="3">
    <source>
        <dbReference type="ARBA" id="ARBA00022692"/>
    </source>
</evidence>
<sequence>MNDSNIKQKTTKKEEKQPANVLVQIAIFVGVLFVSNILAMLMPKSFPVPAPVWGLLILYFLLSTKIVKLHQVEKMSTFLISIIGFLFVPSGVQLYTHLNIIQEDGLMLILAIIISTIVLLVVISYTAKFFIFISNKIRNKNSVDTAEQSEVE</sequence>
<evidence type="ECO:0000256" key="1">
    <source>
        <dbReference type="ARBA" id="ARBA00004651"/>
    </source>
</evidence>
<dbReference type="Proteomes" id="UP000036106">
    <property type="component" value="Chromosome"/>
</dbReference>
<accession>A0A0H4QIG1</accession>